<gene>
    <name evidence="1" type="ORF">SAMN02744037_00669</name>
</gene>
<accession>A0A1M6LKM9</accession>
<organism evidence="1 2">
    <name type="scientific">Tepidibacter formicigenes DSM 15518</name>
    <dbReference type="NCBI Taxonomy" id="1123349"/>
    <lineage>
        <taxon>Bacteria</taxon>
        <taxon>Bacillati</taxon>
        <taxon>Bacillota</taxon>
        <taxon>Clostridia</taxon>
        <taxon>Peptostreptococcales</taxon>
        <taxon>Peptostreptococcaceae</taxon>
        <taxon>Tepidibacter</taxon>
    </lineage>
</organism>
<evidence type="ECO:0000313" key="1">
    <source>
        <dbReference type="EMBL" id="SHJ71702.1"/>
    </source>
</evidence>
<protein>
    <submittedName>
        <fullName evidence="1">Uncharacterized protein</fullName>
    </submittedName>
</protein>
<dbReference type="RefSeq" id="WP_072887261.1">
    <property type="nucleotide sequence ID" value="NZ_FRAE01000011.1"/>
</dbReference>
<sequence length="83" mass="9837">MTLNKIYMIDQAEKYLRDIIFTKFRVRYEENIAIIQVSPDEMKKLFNLNVMNEIGKKLKKIGFDYVTVDLFGYSSDNMNKTSI</sequence>
<dbReference type="PANTHER" id="PTHR43169">
    <property type="entry name" value="EXSB FAMILY PROTEIN"/>
    <property type="match status" value="1"/>
</dbReference>
<proteinExistence type="predicted"/>
<reference evidence="2" key="1">
    <citation type="submission" date="2016-11" db="EMBL/GenBank/DDBJ databases">
        <authorList>
            <person name="Varghese N."/>
            <person name="Submissions S."/>
        </authorList>
    </citation>
    <scope>NUCLEOTIDE SEQUENCE [LARGE SCALE GENOMIC DNA]</scope>
    <source>
        <strain evidence="2">DSM 15518</strain>
    </source>
</reference>
<keyword evidence="2" id="KW-1185">Reference proteome</keyword>
<dbReference type="OrthoDB" id="9776919at2"/>
<dbReference type="AlphaFoldDB" id="A0A1M6LKM9"/>
<evidence type="ECO:0000313" key="2">
    <source>
        <dbReference type="Proteomes" id="UP000242497"/>
    </source>
</evidence>
<dbReference type="InterPro" id="IPR052188">
    <property type="entry name" value="Ni-pincer_cofactor_biosynth"/>
</dbReference>
<dbReference type="PANTHER" id="PTHR43169:SF2">
    <property type="entry name" value="NAD_GMP SYNTHASE DOMAIN-CONTAINING PROTEIN"/>
    <property type="match status" value="1"/>
</dbReference>
<dbReference type="STRING" id="1123349.SAMN02744037_00669"/>
<dbReference type="EMBL" id="FRAE01000011">
    <property type="protein sequence ID" value="SHJ71702.1"/>
    <property type="molecule type" value="Genomic_DNA"/>
</dbReference>
<name>A0A1M6LKM9_9FIRM</name>
<dbReference type="Proteomes" id="UP000242497">
    <property type="component" value="Unassembled WGS sequence"/>
</dbReference>